<dbReference type="FunFam" id="2.40.70.10:FF:000026">
    <property type="entry name" value="Endothiapepsin"/>
    <property type="match status" value="1"/>
</dbReference>
<evidence type="ECO:0000256" key="8">
    <source>
        <dbReference type="SAM" id="SignalP"/>
    </source>
</evidence>
<keyword evidence="11" id="KW-1185">Reference proteome</keyword>
<feature type="active site" evidence="5">
    <location>
        <position position="301"/>
    </location>
</feature>
<keyword evidence="8" id="KW-0732">Signal</keyword>
<protein>
    <submittedName>
        <fullName evidence="10">Aspartic peptidase domain-containing protein</fullName>
    </submittedName>
</protein>
<evidence type="ECO:0000256" key="1">
    <source>
        <dbReference type="ARBA" id="ARBA00007447"/>
    </source>
</evidence>
<proteinExistence type="inferred from homology"/>
<dbReference type="InterPro" id="IPR001969">
    <property type="entry name" value="Aspartic_peptidase_AS"/>
</dbReference>
<feature type="chain" id="PRO_5041914844" evidence="8">
    <location>
        <begin position="19"/>
        <end position="424"/>
    </location>
</feature>
<organism evidence="10 11">
    <name type="scientific">Chaetomium fimeti</name>
    <dbReference type="NCBI Taxonomy" id="1854472"/>
    <lineage>
        <taxon>Eukaryota</taxon>
        <taxon>Fungi</taxon>
        <taxon>Dikarya</taxon>
        <taxon>Ascomycota</taxon>
        <taxon>Pezizomycotina</taxon>
        <taxon>Sordariomycetes</taxon>
        <taxon>Sordariomycetidae</taxon>
        <taxon>Sordariales</taxon>
        <taxon>Chaetomiaceae</taxon>
        <taxon>Chaetomium</taxon>
    </lineage>
</organism>
<dbReference type="GO" id="GO:0006508">
    <property type="term" value="P:proteolysis"/>
    <property type="evidence" value="ECO:0007669"/>
    <property type="project" value="UniProtKB-KW"/>
</dbReference>
<keyword evidence="4 7" id="KW-0378">Hydrolase</keyword>
<feature type="disulfide bond" evidence="6">
    <location>
        <begin position="337"/>
        <end position="374"/>
    </location>
</feature>
<dbReference type="PANTHER" id="PTHR47966">
    <property type="entry name" value="BETA-SITE APP-CLEAVING ENZYME, ISOFORM A-RELATED"/>
    <property type="match status" value="1"/>
</dbReference>
<dbReference type="GeneID" id="87843952"/>
<accession>A0AAE0HNF4</accession>
<evidence type="ECO:0000259" key="9">
    <source>
        <dbReference type="PROSITE" id="PS51767"/>
    </source>
</evidence>
<dbReference type="PROSITE" id="PS51767">
    <property type="entry name" value="PEPTIDASE_A1"/>
    <property type="match status" value="1"/>
</dbReference>
<dbReference type="CDD" id="cd06097">
    <property type="entry name" value="Aspergillopepsin_like"/>
    <property type="match status" value="1"/>
</dbReference>
<evidence type="ECO:0000256" key="4">
    <source>
        <dbReference type="ARBA" id="ARBA00022801"/>
    </source>
</evidence>
<reference evidence="10" key="1">
    <citation type="journal article" date="2023" name="Mol. Phylogenet. Evol.">
        <title>Genome-scale phylogeny and comparative genomics of the fungal order Sordariales.</title>
        <authorList>
            <person name="Hensen N."/>
            <person name="Bonometti L."/>
            <person name="Westerberg I."/>
            <person name="Brannstrom I.O."/>
            <person name="Guillou S."/>
            <person name="Cros-Aarteil S."/>
            <person name="Calhoun S."/>
            <person name="Haridas S."/>
            <person name="Kuo A."/>
            <person name="Mondo S."/>
            <person name="Pangilinan J."/>
            <person name="Riley R."/>
            <person name="LaButti K."/>
            <person name="Andreopoulos B."/>
            <person name="Lipzen A."/>
            <person name="Chen C."/>
            <person name="Yan M."/>
            <person name="Daum C."/>
            <person name="Ng V."/>
            <person name="Clum A."/>
            <person name="Steindorff A."/>
            <person name="Ohm R.A."/>
            <person name="Martin F."/>
            <person name="Silar P."/>
            <person name="Natvig D.O."/>
            <person name="Lalanne C."/>
            <person name="Gautier V."/>
            <person name="Ament-Velasquez S.L."/>
            <person name="Kruys A."/>
            <person name="Hutchinson M.I."/>
            <person name="Powell A.J."/>
            <person name="Barry K."/>
            <person name="Miller A.N."/>
            <person name="Grigoriev I.V."/>
            <person name="Debuchy R."/>
            <person name="Gladieux P."/>
            <person name="Hiltunen Thoren M."/>
            <person name="Johannesson H."/>
        </authorList>
    </citation>
    <scope>NUCLEOTIDE SEQUENCE</scope>
    <source>
        <strain evidence="10">CBS 168.71</strain>
    </source>
</reference>
<evidence type="ECO:0000313" key="11">
    <source>
        <dbReference type="Proteomes" id="UP001278766"/>
    </source>
</evidence>
<feature type="domain" description="Peptidase A1" evidence="9">
    <location>
        <begin position="99"/>
        <end position="411"/>
    </location>
</feature>
<dbReference type="AlphaFoldDB" id="A0AAE0HNF4"/>
<dbReference type="EMBL" id="JAUEPN010000001">
    <property type="protein sequence ID" value="KAK3299738.1"/>
    <property type="molecule type" value="Genomic_DNA"/>
</dbReference>
<dbReference type="SUPFAM" id="SSF50630">
    <property type="entry name" value="Acid proteases"/>
    <property type="match status" value="1"/>
</dbReference>
<dbReference type="PANTHER" id="PTHR47966:SF2">
    <property type="entry name" value="ASPERGILLOPEPSIN-1-RELATED"/>
    <property type="match status" value="1"/>
</dbReference>
<comment type="similarity">
    <text evidence="1 7">Belongs to the peptidase A1 family.</text>
</comment>
<dbReference type="RefSeq" id="XP_062663252.1">
    <property type="nucleotide sequence ID" value="XM_062807004.1"/>
</dbReference>
<dbReference type="InterPro" id="IPR033121">
    <property type="entry name" value="PEPTIDASE_A1"/>
</dbReference>
<evidence type="ECO:0000256" key="5">
    <source>
        <dbReference type="PIRSR" id="PIRSR601461-1"/>
    </source>
</evidence>
<feature type="active site" evidence="5">
    <location>
        <position position="117"/>
    </location>
</feature>
<name>A0AAE0HNF4_9PEZI</name>
<dbReference type="PRINTS" id="PR00792">
    <property type="entry name" value="PEPSIN"/>
</dbReference>
<dbReference type="InterPro" id="IPR034163">
    <property type="entry name" value="Aspergillopepsin-like_cat_dom"/>
</dbReference>
<keyword evidence="6" id="KW-1015">Disulfide bond</keyword>
<dbReference type="InterPro" id="IPR021109">
    <property type="entry name" value="Peptidase_aspartic_dom_sf"/>
</dbReference>
<dbReference type="GO" id="GO:0004190">
    <property type="term" value="F:aspartic-type endopeptidase activity"/>
    <property type="evidence" value="ECO:0007669"/>
    <property type="project" value="UniProtKB-KW"/>
</dbReference>
<dbReference type="Pfam" id="PF00026">
    <property type="entry name" value="Asp"/>
    <property type="match status" value="1"/>
</dbReference>
<evidence type="ECO:0000256" key="3">
    <source>
        <dbReference type="ARBA" id="ARBA00022750"/>
    </source>
</evidence>
<evidence type="ECO:0000256" key="6">
    <source>
        <dbReference type="PIRSR" id="PIRSR601461-2"/>
    </source>
</evidence>
<evidence type="ECO:0000256" key="7">
    <source>
        <dbReference type="RuleBase" id="RU000454"/>
    </source>
</evidence>
<dbReference type="Gene3D" id="2.40.70.10">
    <property type="entry name" value="Acid Proteases"/>
    <property type="match status" value="2"/>
</dbReference>
<evidence type="ECO:0000256" key="2">
    <source>
        <dbReference type="ARBA" id="ARBA00022670"/>
    </source>
</evidence>
<gene>
    <name evidence="10" type="ORF">B0H64DRAFT_447557</name>
</gene>
<evidence type="ECO:0000313" key="10">
    <source>
        <dbReference type="EMBL" id="KAK3299738.1"/>
    </source>
</evidence>
<dbReference type="FunFam" id="2.40.70.10:FF:000024">
    <property type="entry name" value="Endothiapepsin"/>
    <property type="match status" value="1"/>
</dbReference>
<dbReference type="PROSITE" id="PS00141">
    <property type="entry name" value="ASP_PROTEASE"/>
    <property type="match status" value="1"/>
</dbReference>
<reference evidence="10" key="2">
    <citation type="submission" date="2023-06" db="EMBL/GenBank/DDBJ databases">
        <authorList>
            <consortium name="Lawrence Berkeley National Laboratory"/>
            <person name="Haridas S."/>
            <person name="Hensen N."/>
            <person name="Bonometti L."/>
            <person name="Westerberg I."/>
            <person name="Brannstrom I.O."/>
            <person name="Guillou S."/>
            <person name="Cros-Aarteil S."/>
            <person name="Calhoun S."/>
            <person name="Kuo A."/>
            <person name="Mondo S."/>
            <person name="Pangilinan J."/>
            <person name="Riley R."/>
            <person name="Labutti K."/>
            <person name="Andreopoulos B."/>
            <person name="Lipzen A."/>
            <person name="Chen C."/>
            <person name="Yanf M."/>
            <person name="Daum C."/>
            <person name="Ng V."/>
            <person name="Clum A."/>
            <person name="Steindorff A."/>
            <person name="Ohm R."/>
            <person name="Martin F."/>
            <person name="Silar P."/>
            <person name="Natvig D."/>
            <person name="Lalanne C."/>
            <person name="Gautier V."/>
            <person name="Ament-Velasquez S.L."/>
            <person name="Kruys A."/>
            <person name="Hutchinson M.I."/>
            <person name="Powell A.J."/>
            <person name="Barry K."/>
            <person name="Miller A.N."/>
            <person name="Grigoriev I.V."/>
            <person name="Debuchy R."/>
            <person name="Gladieux P."/>
            <person name="Thoren M.H."/>
            <person name="Johannesson H."/>
        </authorList>
    </citation>
    <scope>NUCLEOTIDE SEQUENCE</scope>
    <source>
        <strain evidence="10">CBS 168.71</strain>
    </source>
</reference>
<sequence>MRFVPALVAVTSAVCVLARLLPPSSPTFVTDRPGTFSLKQVRNLNFVRNGPAQLAKIYHKYHTSLPDDLKAAVNRIGNQPGKRSNGSVETNPEGHDVEYLTPVSIGTPEQVLNLDFDTGSSDLWVFSSETKNSDVEGQTVYNPNKSSTAEKLQGYTWQISYGDGSYSGGTVYSDTVTIGGLAVPSQAVEVATRVSDEFTSDPNNDGLLGLGFSSINTVEPEAQKTFFDNAKASLASPLFTADLKASAPGHFTFGYIDPDAYTGNITYAPVDNSGGFWAWTSSGYAVGSGGFENTTFQGIADTGASLLLLPSSVVSAYYEQVSGATYDIMQGGYTLPCNGPVPDFAFGIGDKGAMITVPGDYMQFAPTTSGGTTCFGGIQPDTGIGFSIYGDVALKAAFVVFDGGNQQLGWASKTLPSHTGTTRT</sequence>
<feature type="signal peptide" evidence="8">
    <location>
        <begin position="1"/>
        <end position="18"/>
    </location>
</feature>
<keyword evidence="3 7" id="KW-0064">Aspartyl protease</keyword>
<dbReference type="InterPro" id="IPR001461">
    <property type="entry name" value="Aspartic_peptidase_A1"/>
</dbReference>
<keyword evidence="2 7" id="KW-0645">Protease</keyword>
<comment type="caution">
    <text evidence="10">The sequence shown here is derived from an EMBL/GenBank/DDBJ whole genome shotgun (WGS) entry which is preliminary data.</text>
</comment>
<dbReference type="Proteomes" id="UP001278766">
    <property type="component" value="Unassembled WGS sequence"/>
</dbReference>